<name>A0A8D2LP80_VARKO</name>
<evidence type="ECO:0000256" key="2">
    <source>
        <dbReference type="PROSITE-ProRule" id="PRU00192"/>
    </source>
</evidence>
<dbReference type="PANTHER" id="PTHR15706">
    <property type="entry name" value="SH3 MULTIPLE DOMAIN"/>
    <property type="match status" value="1"/>
</dbReference>
<evidence type="ECO:0000313" key="5">
    <source>
        <dbReference type="Proteomes" id="UP000694545"/>
    </source>
</evidence>
<reference evidence="4" key="1">
    <citation type="submission" date="2025-08" db="UniProtKB">
        <authorList>
            <consortium name="Ensembl"/>
        </authorList>
    </citation>
    <scope>IDENTIFICATION</scope>
</reference>
<dbReference type="InterPro" id="IPR001452">
    <property type="entry name" value="SH3_domain"/>
</dbReference>
<dbReference type="PROSITE" id="PS50002">
    <property type="entry name" value="SH3"/>
    <property type="match status" value="1"/>
</dbReference>
<dbReference type="InterPro" id="IPR036871">
    <property type="entry name" value="PX_dom_sf"/>
</dbReference>
<dbReference type="InterPro" id="IPR036028">
    <property type="entry name" value="SH3-like_dom_sf"/>
</dbReference>
<reference evidence="4" key="2">
    <citation type="submission" date="2025-09" db="UniProtKB">
        <authorList>
            <consortium name="Ensembl"/>
        </authorList>
    </citation>
    <scope>IDENTIFICATION</scope>
</reference>
<dbReference type="Proteomes" id="UP000694545">
    <property type="component" value="Unplaced"/>
</dbReference>
<accession>A0A8D2LP80</accession>
<keyword evidence="5" id="KW-1185">Reference proteome</keyword>
<dbReference type="GO" id="GO:0005737">
    <property type="term" value="C:cytoplasm"/>
    <property type="evidence" value="ECO:0007669"/>
    <property type="project" value="TreeGrafter"/>
</dbReference>
<feature type="domain" description="SH3" evidence="3">
    <location>
        <begin position="103"/>
        <end position="165"/>
    </location>
</feature>
<dbReference type="GO" id="GO:0042554">
    <property type="term" value="P:superoxide anion generation"/>
    <property type="evidence" value="ECO:0007669"/>
    <property type="project" value="TreeGrafter"/>
</dbReference>
<sequence>ERTIPRLLPVCSLKDVNVMLRKKQALSQGMHSLKLLEDYCQELLKTQPKIIQGEDVVQFFGAQSRDLDPAFPENSILVLPSEMGARKAEAPPRPASLGITQPVIAQVYRCLEAFDTDDTKGRPFKALKGETLEVLMKDKTGWWLVENCKKQIAWFPAPYLEQAEEDATTREHSGEGASSHGRLGLTLVASWQCLPPLLSSASSTEWRDTSRAGALSANRTPAVRHRVKEPLTALLGPLLLDRQPCSEAGSPTLVPERPCTCLQDQERSAGACREPLCGHPEQEAPEPSRGSAALLPSHSHTSGFLRSRQPRLGPVPFFKSEFLSASLLDCCPAPPWPWQARQPCPPSLTSPHS</sequence>
<dbReference type="SUPFAM" id="SSF50044">
    <property type="entry name" value="SH3-domain"/>
    <property type="match status" value="1"/>
</dbReference>
<dbReference type="Gene3D" id="2.30.30.40">
    <property type="entry name" value="SH3 Domains"/>
    <property type="match status" value="1"/>
</dbReference>
<organism evidence="4 5">
    <name type="scientific">Varanus komodoensis</name>
    <name type="common">Komodo dragon</name>
    <dbReference type="NCBI Taxonomy" id="61221"/>
    <lineage>
        <taxon>Eukaryota</taxon>
        <taxon>Metazoa</taxon>
        <taxon>Chordata</taxon>
        <taxon>Craniata</taxon>
        <taxon>Vertebrata</taxon>
        <taxon>Euteleostomi</taxon>
        <taxon>Lepidosauria</taxon>
        <taxon>Squamata</taxon>
        <taxon>Bifurcata</taxon>
        <taxon>Unidentata</taxon>
        <taxon>Episquamata</taxon>
        <taxon>Toxicofera</taxon>
        <taxon>Anguimorpha</taxon>
        <taxon>Paleoanguimorpha</taxon>
        <taxon>Varanoidea</taxon>
        <taxon>Varanidae</taxon>
        <taxon>Varanus</taxon>
    </lineage>
</organism>
<protein>
    <submittedName>
        <fullName evidence="4">NADPH oxidase organizer 1</fullName>
    </submittedName>
</protein>
<dbReference type="Ensembl" id="ENSVKKT00000025308.1">
    <property type="protein sequence ID" value="ENSVKKP00000024708.1"/>
    <property type="gene ID" value="ENSVKKG00000016270.1"/>
</dbReference>
<proteinExistence type="predicted"/>
<dbReference type="GO" id="GO:0016176">
    <property type="term" value="F:superoxide-generating NADPH oxidase activator activity"/>
    <property type="evidence" value="ECO:0007669"/>
    <property type="project" value="TreeGrafter"/>
</dbReference>
<dbReference type="AlphaFoldDB" id="A0A8D2LP80"/>
<evidence type="ECO:0000256" key="1">
    <source>
        <dbReference type="ARBA" id="ARBA00022443"/>
    </source>
</evidence>
<dbReference type="PANTHER" id="PTHR15706:SF10">
    <property type="entry name" value="NADPH OXIDASE ORGANIZER 1"/>
    <property type="match status" value="1"/>
</dbReference>
<evidence type="ECO:0000259" key="3">
    <source>
        <dbReference type="PROSITE" id="PS50002"/>
    </source>
</evidence>
<keyword evidence="1 2" id="KW-0728">SH3 domain</keyword>
<dbReference type="InterPro" id="IPR051228">
    <property type="entry name" value="NADPH_Oxidase/PX-Domain"/>
</dbReference>
<dbReference type="Gene3D" id="3.30.1520.10">
    <property type="entry name" value="Phox-like domain"/>
    <property type="match status" value="1"/>
</dbReference>
<dbReference type="GO" id="GO:0035091">
    <property type="term" value="F:phosphatidylinositol binding"/>
    <property type="evidence" value="ECO:0007669"/>
    <property type="project" value="InterPro"/>
</dbReference>
<evidence type="ECO:0000313" key="4">
    <source>
        <dbReference type="Ensembl" id="ENSVKKP00000024708.1"/>
    </source>
</evidence>